<dbReference type="EMBL" id="PP931174">
    <property type="protein sequence ID" value="XCH45044.1"/>
    <property type="molecule type" value="Genomic_DNA"/>
</dbReference>
<reference evidence="2" key="1">
    <citation type="submission" date="2024-06" db="EMBL/GenBank/DDBJ databases">
        <authorList>
            <person name="Ashkenazi R."/>
            <person name="Lipszyc R.R."/>
            <person name="Braunstein R."/>
            <person name="Yerushalmy O."/>
            <person name="Alkalay-Oren S."/>
            <person name="Coppenhagn-Glazer S."/>
            <person name="Hazan R."/>
        </authorList>
    </citation>
    <scope>NUCLEOTIDE SEQUENCE</scope>
</reference>
<sequence length="270" mass="31282">MLDKDIKKAIDKRKQYLDSQKVFKSPRKVQWDIYRNQRVERGRLLDDTDLEIVCGTLGILGLSSLSVGIVLVILAKFMFGFLGILVGGLLIGLTILITKGLPTQDNKFISLGDSAFDISRLTKYSKLHRLIYVKGEFYRVWYVRYVMGLDEKEFERTDTINSLLSGRHHRGTTYLHRGISYGIPYVEEVASEEEPDVDGGELERVRELLSDADRDREHWLNSLTTTRFLDYDEFMNILDTDKAVEEAKELDSRVSQFEEYMKHKSKIKKL</sequence>
<proteinExistence type="predicted"/>
<keyword evidence="1" id="KW-0472">Membrane</keyword>
<accession>A0AAU8GRM3</accession>
<name>A0AAU8GRM3_9VIRU</name>
<protein>
    <submittedName>
        <fullName evidence="2">Uncharacterized protein</fullName>
    </submittedName>
</protein>
<evidence type="ECO:0000256" key="1">
    <source>
        <dbReference type="SAM" id="Phobius"/>
    </source>
</evidence>
<feature type="transmembrane region" description="Helical" evidence="1">
    <location>
        <begin position="79"/>
        <end position="98"/>
    </location>
</feature>
<keyword evidence="1" id="KW-0812">Transmembrane</keyword>
<feature type="transmembrane region" description="Helical" evidence="1">
    <location>
        <begin position="50"/>
        <end position="73"/>
    </location>
</feature>
<keyword evidence="1" id="KW-1133">Transmembrane helix</keyword>
<organism evidence="2">
    <name type="scientific">Mammaliicoccus phage MSShimriz1</name>
    <dbReference type="NCBI Taxonomy" id="3230127"/>
    <lineage>
        <taxon>Viruses</taxon>
    </lineage>
</organism>
<evidence type="ECO:0000313" key="2">
    <source>
        <dbReference type="EMBL" id="XCH45044.1"/>
    </source>
</evidence>